<dbReference type="OrthoDB" id="514967at2759"/>
<keyword evidence="3" id="KW-1185">Reference proteome</keyword>
<comment type="caution">
    <text evidence="2">The sequence shown here is derived from an EMBL/GenBank/DDBJ whole genome shotgun (WGS) entry which is preliminary data.</text>
</comment>
<reference evidence="2" key="1">
    <citation type="submission" date="2020-07" db="EMBL/GenBank/DDBJ databases">
        <title>Ethylene signaling mediates host invasion by parasitic plants.</title>
        <authorList>
            <person name="Yoshida S."/>
        </authorList>
    </citation>
    <scope>NUCLEOTIDE SEQUENCE</scope>
    <source>
        <strain evidence="2">Okayama</strain>
    </source>
</reference>
<sequence length="531" mass="59978">MQIRTDRIVFKLFGKDPSDLPIVLRKQILDWLSSSPTDIESYIRPGCVVLTIYVCMDKNNWQELYFNLNSSLRRFVDSSNDLFWRTGWIYTQVRHHATFLYNGQVVLDSPLPVNIHQCCKITSVTPIAVSLSEDVRFVVKGFNLSCSTSRLLCALEGKYLVHESCADVIDESDSVIEHEETQCFSFSCVIPNFAGRGFIEVEDHGLSSTFFPFIVAEKDTCSEIRNLESVIARDNALDFIHEMGWLLHKSRLRFRLGAKSDDVDQFPLKRFRWLIEFAIGRDWCAVLNKLLSAVFDGDVCVGPHTSVLGALLDIGILHQAVRRKRRPVVRFLLEYRPSEGHDEGCYLFRPDTVGPGGLTPLHVAASMDGCDDVLDELTDDPGSVGIEAWKNIRDNMGFTPYDYACMRGRYSYIHLVRRKANKNKSGTEQVVVDIPDGSAIKKKIRIATNYATKAEKLAALEMEKNVCMQCDRKLSYGQCGSRSSVVIYRPAMVSMVAIAAICVCAALLFKSLPEVLPFKPFSWELLKYGSQ</sequence>
<dbReference type="Pfam" id="PF12796">
    <property type="entry name" value="Ank_2"/>
    <property type="match status" value="1"/>
</dbReference>
<dbReference type="InterPro" id="IPR002110">
    <property type="entry name" value="Ankyrin_rpt"/>
</dbReference>
<evidence type="ECO:0000313" key="2">
    <source>
        <dbReference type="EMBL" id="GFP81245.1"/>
    </source>
</evidence>
<name>A0A830BB54_9LAMI</name>
<proteinExistence type="predicted"/>
<keyword evidence="1" id="KW-1133">Transmembrane helix</keyword>
<dbReference type="EMBL" id="BMAC01000028">
    <property type="protein sequence ID" value="GFP81245.1"/>
    <property type="molecule type" value="Genomic_DNA"/>
</dbReference>
<gene>
    <name evidence="2" type="ORF">PHJA_000267800</name>
</gene>
<accession>A0A830BB54</accession>
<feature type="transmembrane region" description="Helical" evidence="1">
    <location>
        <begin position="487"/>
        <end position="509"/>
    </location>
</feature>
<protein>
    <submittedName>
        <fullName evidence="2">Squamosa promoter-binding-like protein 1</fullName>
    </submittedName>
</protein>
<dbReference type="Proteomes" id="UP000653305">
    <property type="component" value="Unassembled WGS sequence"/>
</dbReference>
<dbReference type="Gene3D" id="1.25.40.20">
    <property type="entry name" value="Ankyrin repeat-containing domain"/>
    <property type="match status" value="1"/>
</dbReference>
<organism evidence="2 3">
    <name type="scientific">Phtheirospermum japonicum</name>
    <dbReference type="NCBI Taxonomy" id="374723"/>
    <lineage>
        <taxon>Eukaryota</taxon>
        <taxon>Viridiplantae</taxon>
        <taxon>Streptophyta</taxon>
        <taxon>Embryophyta</taxon>
        <taxon>Tracheophyta</taxon>
        <taxon>Spermatophyta</taxon>
        <taxon>Magnoliopsida</taxon>
        <taxon>eudicotyledons</taxon>
        <taxon>Gunneridae</taxon>
        <taxon>Pentapetalae</taxon>
        <taxon>asterids</taxon>
        <taxon>lamiids</taxon>
        <taxon>Lamiales</taxon>
        <taxon>Orobanchaceae</taxon>
        <taxon>Orobanchaceae incertae sedis</taxon>
        <taxon>Phtheirospermum</taxon>
    </lineage>
</organism>
<evidence type="ECO:0000256" key="1">
    <source>
        <dbReference type="SAM" id="Phobius"/>
    </source>
</evidence>
<dbReference type="AlphaFoldDB" id="A0A830BB54"/>
<evidence type="ECO:0000313" key="3">
    <source>
        <dbReference type="Proteomes" id="UP000653305"/>
    </source>
</evidence>
<keyword evidence="1" id="KW-0812">Transmembrane</keyword>
<keyword evidence="1" id="KW-0472">Membrane</keyword>
<dbReference type="Pfam" id="PF26102">
    <property type="entry name" value="Ig_SPL7"/>
    <property type="match status" value="1"/>
</dbReference>
<dbReference type="SUPFAM" id="SSF48403">
    <property type="entry name" value="Ankyrin repeat"/>
    <property type="match status" value="1"/>
</dbReference>
<dbReference type="InterPro" id="IPR036770">
    <property type="entry name" value="Ankyrin_rpt-contain_sf"/>
</dbReference>